<comment type="caution">
    <text evidence="3">The sequence shown here is derived from an EMBL/GenBank/DDBJ whole genome shotgun (WGS) entry which is preliminary data.</text>
</comment>
<dbReference type="AlphaFoldDB" id="A0A6A4KDT2"/>
<evidence type="ECO:0000256" key="1">
    <source>
        <dbReference type="SAM" id="MobiDB-lite"/>
    </source>
</evidence>
<evidence type="ECO:0000256" key="2">
    <source>
        <dbReference type="SAM" id="SignalP"/>
    </source>
</evidence>
<name>A0A6A4KDT2_9ERIC</name>
<organism evidence="3 4">
    <name type="scientific">Rhododendron williamsianum</name>
    <dbReference type="NCBI Taxonomy" id="262921"/>
    <lineage>
        <taxon>Eukaryota</taxon>
        <taxon>Viridiplantae</taxon>
        <taxon>Streptophyta</taxon>
        <taxon>Embryophyta</taxon>
        <taxon>Tracheophyta</taxon>
        <taxon>Spermatophyta</taxon>
        <taxon>Magnoliopsida</taxon>
        <taxon>eudicotyledons</taxon>
        <taxon>Gunneridae</taxon>
        <taxon>Pentapetalae</taxon>
        <taxon>asterids</taxon>
        <taxon>Ericales</taxon>
        <taxon>Ericaceae</taxon>
        <taxon>Ericoideae</taxon>
        <taxon>Rhodoreae</taxon>
        <taxon>Rhododendron</taxon>
    </lineage>
</organism>
<keyword evidence="2" id="KW-0732">Signal</keyword>
<dbReference type="Proteomes" id="UP000428333">
    <property type="component" value="Linkage Group LG13"/>
</dbReference>
<proteinExistence type="predicted"/>
<evidence type="ECO:0000313" key="4">
    <source>
        <dbReference type="Proteomes" id="UP000428333"/>
    </source>
</evidence>
<gene>
    <name evidence="3" type="ORF">C3L33_21434</name>
</gene>
<evidence type="ECO:0000313" key="3">
    <source>
        <dbReference type="EMBL" id="KAE9446696.1"/>
    </source>
</evidence>
<accession>A0A6A4KDT2</accession>
<feature type="non-terminal residue" evidence="3">
    <location>
        <position position="1"/>
    </location>
</feature>
<dbReference type="OrthoDB" id="1569879at2759"/>
<dbReference type="EMBL" id="QEFC01003734">
    <property type="protein sequence ID" value="KAE9446696.1"/>
    <property type="molecule type" value="Genomic_DNA"/>
</dbReference>
<feature type="compositionally biased region" description="Basic and acidic residues" evidence="1">
    <location>
        <begin position="99"/>
        <end position="113"/>
    </location>
</feature>
<feature type="chain" id="PRO_5025437349" evidence="2">
    <location>
        <begin position="23"/>
        <end position="113"/>
    </location>
</feature>
<feature type="signal peptide" evidence="2">
    <location>
        <begin position="1"/>
        <end position="22"/>
    </location>
</feature>
<sequence>MKILIILLIITGLAVLCLQANGRRLFQDEPEKGGAYNQLLHDTQMRLDGVKKGATKIGSVPKVDEKETSNDAYQENSSSDDQEGNSYGRFGDPDASSTDTHHVFTDENRPNPH</sequence>
<protein>
    <submittedName>
        <fullName evidence="3">Uncharacterized protein</fullName>
    </submittedName>
</protein>
<feature type="region of interest" description="Disordered" evidence="1">
    <location>
        <begin position="51"/>
        <end position="113"/>
    </location>
</feature>
<reference evidence="3 4" key="1">
    <citation type="journal article" date="2019" name="Genome Biol. Evol.">
        <title>The Rhododendron genome and chromosomal organization provide insight into shared whole-genome duplications across the heath family (Ericaceae).</title>
        <authorList>
            <person name="Soza V.L."/>
            <person name="Lindsley D."/>
            <person name="Waalkes A."/>
            <person name="Ramage E."/>
            <person name="Patwardhan R.P."/>
            <person name="Burton J.N."/>
            <person name="Adey A."/>
            <person name="Kumar A."/>
            <person name="Qiu R."/>
            <person name="Shendure J."/>
            <person name="Hall B."/>
        </authorList>
    </citation>
    <scope>NUCLEOTIDE SEQUENCE [LARGE SCALE GENOMIC DNA]</scope>
    <source>
        <strain evidence="3">RSF 1966-606</strain>
    </source>
</reference>
<keyword evidence="4" id="KW-1185">Reference proteome</keyword>